<accession>A0A183UZ70</accession>
<dbReference type="PANTHER" id="PTHR21523">
    <property type="match status" value="1"/>
</dbReference>
<gene>
    <name evidence="1" type="ORF">TCNE_LOCUS13790</name>
</gene>
<evidence type="ECO:0000313" key="3">
    <source>
        <dbReference type="WBParaSite" id="TCNE_0001379001-mRNA-1"/>
    </source>
</evidence>
<dbReference type="Pfam" id="PF04870">
    <property type="entry name" value="Moulting_cycle"/>
    <property type="match status" value="1"/>
</dbReference>
<dbReference type="InterPro" id="IPR006954">
    <property type="entry name" value="Mlt-10-like"/>
</dbReference>
<name>A0A183UZ70_TOXCA</name>
<reference evidence="1 2" key="2">
    <citation type="submission" date="2018-11" db="EMBL/GenBank/DDBJ databases">
        <authorList>
            <consortium name="Pathogen Informatics"/>
        </authorList>
    </citation>
    <scope>NUCLEOTIDE SEQUENCE [LARGE SCALE GENOMIC DNA]</scope>
</reference>
<evidence type="ECO:0000313" key="2">
    <source>
        <dbReference type="Proteomes" id="UP000050794"/>
    </source>
</evidence>
<sequence length="639" mass="71719">MTYTHESMPGAQYYDGKKINIPITHEAGAELLDRWVTQCISSIMSSIASERSEQLNEFHRNRLFKCSNRAENVHEQARCVVDALDAQINKSIASNLRARRMKKLNELKQLNKGNVIGSFLRNYSGWRGELEERMDLTKPKYRKKRAIVRKTKYSLLSESGGLTPFGIIGKHFARIVTTLKKKAINQSWATITSEVENMQRKFHDKNTFEETLRKNFATLGHLSMSRPFSKRNKSKAEEDLLGKLRMLNTLKGSANMTEKMGRKAVSETNRLLHSAIQLAMILSKQNSTAIQQKTLKVASPRLLSIVPEDVQNTVRTITLSLFSPSLFSLHEHGNATEALFSLPSIIRALDNKDYEQWMNFVLEASGVSDVINFIKESGLNEIRLDLDSMPRGIDNQPLYFTKENLTEMGGEYERRKADIFESLSRALTRKQSADFKRRGFSVLTKDQLELVYGADSPYNDTKSLARFVSLTEADVHRHLMSSVRYLAKMEFFRLPSILGPVILSPWLFNPTIFSAHIIAPIILSPIAFSPYVLSPILLRPVVLAPQVLNPYILSPNVLSPYILSPTVLSPSILSPYALSPNVWQPTALRAIVLSPFVLSPSFCSPTFFVLTLLSPSALSPSINSTGTASASILSPSAFS</sequence>
<protein>
    <submittedName>
        <fullName evidence="3">DNA-directed RNA polymerase</fullName>
    </submittedName>
</protein>
<dbReference type="EMBL" id="UYWY01021899">
    <property type="protein sequence ID" value="VDM45111.1"/>
    <property type="molecule type" value="Genomic_DNA"/>
</dbReference>
<dbReference type="Proteomes" id="UP000050794">
    <property type="component" value="Unassembled WGS sequence"/>
</dbReference>
<dbReference type="PANTHER" id="PTHR21523:SF37">
    <property type="entry name" value="MLT-TEN (MLT-10) RELATED"/>
    <property type="match status" value="1"/>
</dbReference>
<dbReference type="AlphaFoldDB" id="A0A183UZ70"/>
<organism evidence="2 3">
    <name type="scientific">Toxocara canis</name>
    <name type="common">Canine roundworm</name>
    <dbReference type="NCBI Taxonomy" id="6265"/>
    <lineage>
        <taxon>Eukaryota</taxon>
        <taxon>Metazoa</taxon>
        <taxon>Ecdysozoa</taxon>
        <taxon>Nematoda</taxon>
        <taxon>Chromadorea</taxon>
        <taxon>Rhabditida</taxon>
        <taxon>Spirurina</taxon>
        <taxon>Ascaridomorpha</taxon>
        <taxon>Ascaridoidea</taxon>
        <taxon>Toxocaridae</taxon>
        <taxon>Toxocara</taxon>
    </lineage>
</organism>
<reference evidence="3" key="1">
    <citation type="submission" date="2016-06" db="UniProtKB">
        <authorList>
            <consortium name="WormBaseParasite"/>
        </authorList>
    </citation>
    <scope>IDENTIFICATION</scope>
</reference>
<keyword evidence="2" id="KW-1185">Reference proteome</keyword>
<dbReference type="WBParaSite" id="TCNE_0001379001-mRNA-1">
    <property type="protein sequence ID" value="TCNE_0001379001-mRNA-1"/>
    <property type="gene ID" value="TCNE_0001379001"/>
</dbReference>
<proteinExistence type="predicted"/>
<evidence type="ECO:0000313" key="1">
    <source>
        <dbReference type="EMBL" id="VDM45111.1"/>
    </source>
</evidence>